<dbReference type="SMART" id="SM00326">
    <property type="entry name" value="SH3"/>
    <property type="match status" value="1"/>
</dbReference>
<dbReference type="SUPFAM" id="SSF50044">
    <property type="entry name" value="SH3-domain"/>
    <property type="match status" value="1"/>
</dbReference>
<dbReference type="InterPro" id="IPR023578">
    <property type="entry name" value="Ras_GEF_dom_sf"/>
</dbReference>
<dbReference type="Gene3D" id="2.30.30.40">
    <property type="entry name" value="SH3 Domains"/>
    <property type="match status" value="1"/>
</dbReference>
<feature type="domain" description="WW" evidence="8">
    <location>
        <begin position="312"/>
        <end position="346"/>
    </location>
</feature>
<proteinExistence type="predicted"/>
<name>A0A8H5HDN0_9AGAR</name>
<sequence>MATVTAAAAYNVAGTNGNSHRMFDIGGGQMLASSSTSSSSSSLSSMYQAHAENGARSSDYDSPSLADDNDTASLYPALFCRAKYDYVAQDTSALSFQTGDIIEVLTQQPSGWWDGLLNDERGWFPSNYVTLISEEEAEREFEERYGSQNQSQLGADGQGQVPAASTSTAVASPFANRQSVVDMSQALMASSSSSGAEDAELWLSNAIENNHLNTANAPSSASDFWMPQVAPNGQIFYVNTKTGEQSRDLPTDPDEEISSDNDLNIAHSRGFGGDQLNHLNQLGNLSSSHLSLGPGSAAADPSAGGFGVPRRTGTPEPWVRRLADDGMSYYYFNKLDGSQQWTRPEGTQPTTPTTAVPPAGRTASSNPRPTSVYSDTSDIHPMEMTDSPRRRGHAHSISATTATAVSISHQNHALQLTSAEIIANSLQQALLPPSPESPLELAATARGAIQTIVQRLRQDPHLSEGEYDERDHHALLAMEGIDELISQVVESVRNLLYVSAVPTISIPSTVLPKGYIPPFPSKPSSSHQSSSSRTHDRSHSHSSHPNAPLKPAQRKVTATLSRLVLSARAITYDAGTVSPSDTAGRISSDAEELDKAVAAFTGEVQKLSRAQQTQPREFQQLGRKRLKGALDARNLGLGLPGAGASSGWSGFGWVSFEPDAEVKAATKPLSPDVISEVAASITRLDVLLGMLALAVSSPDGVGRSSQLLQDHESSAAAAQQIHSFGRDVVAQVQTVLDLIADVDVADSVVIDTPPPPQSSNSSLGHNSVETVAASSSISSITASSTTLSSVGLSSLSSVSNTTDESTIVSSSMNGHSTMTINEAYTRALLAARTLLRSFEAAVQSLFDDATSLFDHVQLLRMDPLSSISSIAHSPDHFTSLHHDRDICMDMINILCTSLKANSAVVVQKMERLLTIGAEQKDTVGIKEWEGGVRFSREVSRRSLVRSSMFVGFGFSGDRPSSVLRAPAGFGHEYDLPAELQPEFGMSSSIDGAPDDELGLEDAFARPQRPLRIEPNRYQGPQSPDVYGVPAPQIQRNTQSFSASPAPLRSAAGVKPSTPNKANNAPQFNQRNGTGVGVGKTYREMGRQGYGSESEPGSYGMASSASEGEDGFELEGEEEEEDRFDIDVNGGDALTPKPNTPVKPAGGKPKISSKVAKILGEEAPPWFLLPNQGEGGQEKDIVIDSDKSVKGGTVQALVERLTAHDQTDPNFTKAFLMTFKSFTTLDGLFDLLVHRFRIQPPSGLSVLELRQWTSKKKNIVQFRVINTFKSMLTDEDILEKEDLYILDRMQQFVTSEDVALVGASRPLLTLVERVQKSGETKRLVVKAAQTAPIPILPKGISLTSATFPSIGGNKKLKLTDIDPLELARQLTLFESSLYQKIRPMECLQRAREGSKGDKGEAGAMDNIAFVIQTSNRIADWVAESVLTKEDSKKRAAAVKHLILVADRCRTLNNFSSMIAIVSGLNTPPIRRLKRTWEQVSQRHMAQFGACEVTLDSNKNFLKYRSMLASVVPPCVPFIGVFLSTLQFIQDGNKDLLSDGMVNFKKRQMASEVISDIKRWQAHSYNLQIVPPFGLH</sequence>
<dbReference type="Pfam" id="PF00617">
    <property type="entry name" value="RasGEF"/>
    <property type="match status" value="1"/>
</dbReference>
<dbReference type="SUPFAM" id="SSF48366">
    <property type="entry name" value="Ras GEF"/>
    <property type="match status" value="1"/>
</dbReference>
<feature type="region of interest" description="Disordered" evidence="5">
    <location>
        <begin position="291"/>
        <end position="312"/>
    </location>
</feature>
<dbReference type="CDD" id="cd11883">
    <property type="entry name" value="SH3_Sdc25"/>
    <property type="match status" value="1"/>
</dbReference>
<dbReference type="FunFam" id="2.30.30.40:FF:000072">
    <property type="entry name" value="Unconventional Myosin IB"/>
    <property type="match status" value="1"/>
</dbReference>
<dbReference type="GO" id="GO:0007265">
    <property type="term" value="P:Ras protein signal transduction"/>
    <property type="evidence" value="ECO:0007669"/>
    <property type="project" value="TreeGrafter"/>
</dbReference>
<feature type="region of interest" description="Disordered" evidence="5">
    <location>
        <begin position="339"/>
        <end position="396"/>
    </location>
</feature>
<dbReference type="PROSITE" id="PS50009">
    <property type="entry name" value="RASGEF_CAT"/>
    <property type="match status" value="1"/>
</dbReference>
<feature type="compositionally biased region" description="Polar residues" evidence="5">
    <location>
        <begin position="1056"/>
        <end position="1072"/>
    </location>
</feature>
<evidence type="ECO:0000313" key="10">
    <source>
        <dbReference type="EMBL" id="KAF5381236.1"/>
    </source>
</evidence>
<dbReference type="SMART" id="SM00147">
    <property type="entry name" value="RasGEF"/>
    <property type="match status" value="1"/>
</dbReference>
<dbReference type="CDD" id="cd00155">
    <property type="entry name" value="RasGEF"/>
    <property type="match status" value="1"/>
</dbReference>
<dbReference type="PROSITE" id="PS50212">
    <property type="entry name" value="RASGEF_NTER"/>
    <property type="match status" value="1"/>
</dbReference>
<dbReference type="InterPro" id="IPR000651">
    <property type="entry name" value="Ras-like_Gua-exchang_fac_N"/>
</dbReference>
<dbReference type="CDD" id="cd06224">
    <property type="entry name" value="REM"/>
    <property type="match status" value="1"/>
</dbReference>
<evidence type="ECO:0000256" key="2">
    <source>
        <dbReference type="ARBA" id="ARBA00022658"/>
    </source>
</evidence>
<feature type="region of interest" description="Disordered" evidence="5">
    <location>
        <begin position="1005"/>
        <end position="1149"/>
    </location>
</feature>
<feature type="domain" description="Ras-GEF" evidence="7">
    <location>
        <begin position="1361"/>
        <end position="1574"/>
    </location>
</feature>
<dbReference type="Gene3D" id="1.10.840.10">
    <property type="entry name" value="Ras guanine-nucleotide exchange factors catalytic domain"/>
    <property type="match status" value="1"/>
</dbReference>
<dbReference type="PANTHER" id="PTHR23113:SF368">
    <property type="entry name" value="CELL DIVISION CONTROL PROTEIN 25"/>
    <property type="match status" value="1"/>
</dbReference>
<feature type="domain" description="N-terminal Ras-GEF" evidence="9">
    <location>
        <begin position="1184"/>
        <end position="1314"/>
    </location>
</feature>
<dbReference type="Gene3D" id="1.20.870.10">
    <property type="entry name" value="Son of sevenless (SoS) protein Chain: S domain 1"/>
    <property type="match status" value="1"/>
</dbReference>
<feature type="compositionally biased region" description="Polar residues" evidence="5">
    <location>
        <begin position="1033"/>
        <end position="1042"/>
    </location>
</feature>
<dbReference type="Pfam" id="PF00018">
    <property type="entry name" value="SH3_1"/>
    <property type="match status" value="1"/>
</dbReference>
<dbReference type="GO" id="GO:0005886">
    <property type="term" value="C:plasma membrane"/>
    <property type="evidence" value="ECO:0007669"/>
    <property type="project" value="TreeGrafter"/>
</dbReference>
<feature type="region of interest" description="Disordered" evidence="5">
    <location>
        <begin position="517"/>
        <end position="554"/>
    </location>
</feature>
<dbReference type="InterPro" id="IPR036028">
    <property type="entry name" value="SH3-like_dom_sf"/>
</dbReference>
<dbReference type="Pfam" id="PF25006">
    <property type="entry name" value="DUF7783"/>
    <property type="match status" value="1"/>
</dbReference>
<dbReference type="PANTHER" id="PTHR23113">
    <property type="entry name" value="GUANINE NUCLEOTIDE EXCHANGE FACTOR"/>
    <property type="match status" value="1"/>
</dbReference>
<feature type="domain" description="SH3" evidence="6">
    <location>
        <begin position="75"/>
        <end position="134"/>
    </location>
</feature>
<accession>A0A8H5HDN0</accession>
<organism evidence="10 11">
    <name type="scientific">Collybiopsis confluens</name>
    <dbReference type="NCBI Taxonomy" id="2823264"/>
    <lineage>
        <taxon>Eukaryota</taxon>
        <taxon>Fungi</taxon>
        <taxon>Dikarya</taxon>
        <taxon>Basidiomycota</taxon>
        <taxon>Agaricomycotina</taxon>
        <taxon>Agaricomycetes</taxon>
        <taxon>Agaricomycetidae</taxon>
        <taxon>Agaricales</taxon>
        <taxon>Marasmiineae</taxon>
        <taxon>Omphalotaceae</taxon>
        <taxon>Collybiopsis</taxon>
    </lineage>
</organism>
<evidence type="ECO:0000313" key="11">
    <source>
        <dbReference type="Proteomes" id="UP000518752"/>
    </source>
</evidence>
<feature type="compositionally biased region" description="Low complexity" evidence="5">
    <location>
        <begin position="291"/>
        <end position="303"/>
    </location>
</feature>
<dbReference type="InterPro" id="IPR001452">
    <property type="entry name" value="SH3_domain"/>
</dbReference>
<reference evidence="10 11" key="1">
    <citation type="journal article" date="2020" name="ISME J.">
        <title>Uncovering the hidden diversity of litter-decomposition mechanisms in mushroom-forming fungi.</title>
        <authorList>
            <person name="Floudas D."/>
            <person name="Bentzer J."/>
            <person name="Ahren D."/>
            <person name="Johansson T."/>
            <person name="Persson P."/>
            <person name="Tunlid A."/>
        </authorList>
    </citation>
    <scope>NUCLEOTIDE SEQUENCE [LARGE SCALE GENOMIC DNA]</scope>
    <source>
        <strain evidence="10 11">CBS 406.79</strain>
    </source>
</reference>
<dbReference type="InterPro" id="IPR036964">
    <property type="entry name" value="RASGEF_cat_dom_sf"/>
</dbReference>
<comment type="caution">
    <text evidence="10">The sequence shown here is derived from an EMBL/GenBank/DDBJ whole genome shotgun (WGS) entry which is preliminary data.</text>
</comment>
<gene>
    <name evidence="10" type="ORF">D9757_007853</name>
</gene>
<dbReference type="PROSITE" id="PS50002">
    <property type="entry name" value="SH3"/>
    <property type="match status" value="1"/>
</dbReference>
<dbReference type="Pfam" id="PF00618">
    <property type="entry name" value="RasGEF_N"/>
    <property type="match status" value="1"/>
</dbReference>
<evidence type="ECO:0000256" key="5">
    <source>
        <dbReference type="SAM" id="MobiDB-lite"/>
    </source>
</evidence>
<feature type="compositionally biased region" description="Low complexity" evidence="5">
    <location>
        <begin position="1089"/>
        <end position="1099"/>
    </location>
</feature>
<keyword evidence="11" id="KW-1185">Reference proteome</keyword>
<dbReference type="GO" id="GO:0005085">
    <property type="term" value="F:guanyl-nucleotide exchange factor activity"/>
    <property type="evidence" value="ECO:0007669"/>
    <property type="project" value="UniProtKB-KW"/>
</dbReference>
<keyword evidence="2 3" id="KW-0344">Guanine-nucleotide releasing factor</keyword>
<evidence type="ECO:0000256" key="1">
    <source>
        <dbReference type="ARBA" id="ARBA00022443"/>
    </source>
</evidence>
<feature type="region of interest" description="Disordered" evidence="5">
    <location>
        <begin position="139"/>
        <end position="164"/>
    </location>
</feature>
<dbReference type="InterPro" id="IPR056685">
    <property type="entry name" value="DUF7783"/>
</dbReference>
<dbReference type="InterPro" id="IPR001895">
    <property type="entry name" value="RASGEF_cat_dom"/>
</dbReference>
<protein>
    <recommendedName>
        <fullName evidence="12">Ras GEF</fullName>
    </recommendedName>
</protein>
<evidence type="ECO:0000259" key="8">
    <source>
        <dbReference type="PROSITE" id="PS50020"/>
    </source>
</evidence>
<feature type="compositionally biased region" description="Basic and acidic residues" evidence="5">
    <location>
        <begin position="377"/>
        <end position="389"/>
    </location>
</feature>
<evidence type="ECO:0000256" key="3">
    <source>
        <dbReference type="PROSITE-ProRule" id="PRU00168"/>
    </source>
</evidence>
<dbReference type="SMART" id="SM00229">
    <property type="entry name" value="RasGEFN"/>
    <property type="match status" value="1"/>
</dbReference>
<feature type="compositionally biased region" description="Low complexity" evidence="5">
    <location>
        <begin position="522"/>
        <end position="532"/>
    </location>
</feature>
<evidence type="ECO:0008006" key="12">
    <source>
        <dbReference type="Google" id="ProtNLM"/>
    </source>
</evidence>
<dbReference type="SMART" id="SM00456">
    <property type="entry name" value="WW"/>
    <property type="match status" value="2"/>
</dbReference>
<dbReference type="Gene3D" id="2.20.70.10">
    <property type="match status" value="1"/>
</dbReference>
<dbReference type="InterPro" id="IPR008937">
    <property type="entry name" value="Ras-like_GEF"/>
</dbReference>
<feature type="compositionally biased region" description="Low complexity" evidence="5">
    <location>
        <begin position="342"/>
        <end position="362"/>
    </location>
</feature>
<evidence type="ECO:0000256" key="4">
    <source>
        <dbReference type="PROSITE-ProRule" id="PRU00192"/>
    </source>
</evidence>
<dbReference type="OrthoDB" id="546434at2759"/>
<dbReference type="InterPro" id="IPR001202">
    <property type="entry name" value="WW_dom"/>
</dbReference>
<feature type="compositionally biased region" description="Polar residues" evidence="5">
    <location>
        <begin position="363"/>
        <end position="376"/>
    </location>
</feature>
<dbReference type="PRINTS" id="PR00452">
    <property type="entry name" value="SH3DOMAIN"/>
</dbReference>
<dbReference type="EMBL" id="JAACJN010000059">
    <property type="protein sequence ID" value="KAF5381236.1"/>
    <property type="molecule type" value="Genomic_DNA"/>
</dbReference>
<evidence type="ECO:0000259" key="7">
    <source>
        <dbReference type="PROSITE" id="PS50009"/>
    </source>
</evidence>
<dbReference type="PROSITE" id="PS50020">
    <property type="entry name" value="WW_DOMAIN_2"/>
    <property type="match status" value="1"/>
</dbReference>
<keyword evidence="1 4" id="KW-0728">SH3 domain</keyword>
<dbReference type="Proteomes" id="UP000518752">
    <property type="component" value="Unassembled WGS sequence"/>
</dbReference>
<evidence type="ECO:0000259" key="9">
    <source>
        <dbReference type="PROSITE" id="PS50212"/>
    </source>
</evidence>
<evidence type="ECO:0000259" key="6">
    <source>
        <dbReference type="PROSITE" id="PS50002"/>
    </source>
</evidence>
<feature type="compositionally biased region" description="Acidic residues" evidence="5">
    <location>
        <begin position="1106"/>
        <end position="1123"/>
    </location>
</feature>